<organism evidence="6 7">
    <name type="scientific">Bacillus gaemokensis</name>
    <dbReference type="NCBI Taxonomy" id="574375"/>
    <lineage>
        <taxon>Bacteria</taxon>
        <taxon>Bacillati</taxon>
        <taxon>Bacillota</taxon>
        <taxon>Bacilli</taxon>
        <taxon>Bacillales</taxon>
        <taxon>Bacillaceae</taxon>
        <taxon>Bacillus</taxon>
        <taxon>Bacillus cereus group</taxon>
    </lineage>
</organism>
<dbReference type="HAMAP" id="MF_01553">
    <property type="entry name" value="RNApol_bact_RpoY"/>
    <property type="match status" value="1"/>
</dbReference>
<comment type="similarity">
    <text evidence="5">Belongs to the RNA polymerase subunit epsilon family.</text>
</comment>
<dbReference type="OrthoDB" id="2147503at2"/>
<evidence type="ECO:0000256" key="1">
    <source>
        <dbReference type="ARBA" id="ARBA00022478"/>
    </source>
</evidence>
<dbReference type="STRING" id="574375.AZF08_01405"/>
<evidence type="ECO:0000313" key="7">
    <source>
        <dbReference type="Proteomes" id="UP000027778"/>
    </source>
</evidence>
<dbReference type="eggNOG" id="COG5503">
    <property type="taxonomic scope" value="Bacteria"/>
</dbReference>
<keyword evidence="1 5" id="KW-0240">DNA-directed RNA polymerase</keyword>
<reference evidence="6 7" key="1">
    <citation type="submission" date="2014-06" db="EMBL/GenBank/DDBJ databases">
        <title>Draft genome sequence of Bacillus gaemokensis JCM 15801 (MCCC 1A00707).</title>
        <authorList>
            <person name="Lai Q."/>
            <person name="Liu Y."/>
            <person name="Shao Z."/>
        </authorList>
    </citation>
    <scope>NUCLEOTIDE SEQUENCE [LARGE SCALE GENOMIC DNA]</scope>
    <source>
        <strain evidence="6 7">JCM 15801</strain>
    </source>
</reference>
<proteinExistence type="inferred from homology"/>
<evidence type="ECO:0000256" key="4">
    <source>
        <dbReference type="ARBA" id="ARBA00023163"/>
    </source>
</evidence>
<evidence type="ECO:0000256" key="5">
    <source>
        <dbReference type="HAMAP-Rule" id="MF_01553"/>
    </source>
</evidence>
<evidence type="ECO:0000313" key="6">
    <source>
        <dbReference type="EMBL" id="KEK25908.1"/>
    </source>
</evidence>
<dbReference type="GO" id="GO:0003899">
    <property type="term" value="F:DNA-directed RNA polymerase activity"/>
    <property type="evidence" value="ECO:0007669"/>
    <property type="project" value="UniProtKB-UniRule"/>
</dbReference>
<dbReference type="GO" id="GO:0006351">
    <property type="term" value="P:DNA-templated transcription"/>
    <property type="evidence" value="ECO:0007669"/>
    <property type="project" value="UniProtKB-UniRule"/>
</dbReference>
<evidence type="ECO:0000256" key="2">
    <source>
        <dbReference type="ARBA" id="ARBA00022679"/>
    </source>
</evidence>
<dbReference type="Gene3D" id="3.10.20.730">
    <property type="entry name" value="RNAP, epsilon subunit-like"/>
    <property type="match status" value="1"/>
</dbReference>
<accession>A0A073KU55</accession>
<dbReference type="EMBL" id="JOTM01000001">
    <property type="protein sequence ID" value="KEK25908.1"/>
    <property type="molecule type" value="Genomic_DNA"/>
</dbReference>
<dbReference type="AlphaFoldDB" id="A0A073KU55"/>
<dbReference type="Proteomes" id="UP000027778">
    <property type="component" value="Unassembled WGS sequence"/>
</dbReference>
<keyword evidence="4 5" id="KW-0804">Transcription</keyword>
<protein>
    <recommendedName>
        <fullName evidence="5">DNA-directed RNA polymerase subunit epsilon</fullName>
        <shortName evidence="5">RNAP epsilon subunit</shortName>
        <ecNumber evidence="5">2.7.7.6</ecNumber>
    </recommendedName>
    <alternativeName>
        <fullName evidence="5">RNA polymerase epsilon subunit</fullName>
    </alternativeName>
    <alternativeName>
        <fullName evidence="5">Transcriptase subunit epsilon</fullName>
    </alternativeName>
</protein>
<keyword evidence="2 5" id="KW-0808">Transferase</keyword>
<keyword evidence="3 5" id="KW-0548">Nucleotidyltransferase</keyword>
<keyword evidence="7" id="KW-1185">Reference proteome</keyword>
<name>A0A073KU55_9BACI</name>
<comment type="function">
    <text evidence="5">A non-essential component of RNA polymerase (RNAP).</text>
</comment>
<gene>
    <name evidence="5" type="primary">rpoY</name>
    <name evidence="6" type="ORF">BAGA_01325</name>
</gene>
<dbReference type="EC" id="2.7.7.6" evidence="5"/>
<evidence type="ECO:0000256" key="3">
    <source>
        <dbReference type="ARBA" id="ARBA00022695"/>
    </source>
</evidence>
<dbReference type="GO" id="GO:0003677">
    <property type="term" value="F:DNA binding"/>
    <property type="evidence" value="ECO:0007669"/>
    <property type="project" value="UniProtKB-UniRule"/>
</dbReference>
<sequence>MIFKVFYQEKMTEVPVRENTKVLYLEADSQKDVRTKLKKFAYNIEFVQSVTGAHLEYEQQNADLTLTEIV</sequence>
<comment type="catalytic activity">
    <reaction evidence="5">
        <text>RNA(n) + a ribonucleoside 5'-triphosphate = RNA(n+1) + diphosphate</text>
        <dbReference type="Rhea" id="RHEA:21248"/>
        <dbReference type="Rhea" id="RHEA-COMP:14527"/>
        <dbReference type="Rhea" id="RHEA-COMP:17342"/>
        <dbReference type="ChEBI" id="CHEBI:33019"/>
        <dbReference type="ChEBI" id="CHEBI:61557"/>
        <dbReference type="ChEBI" id="CHEBI:140395"/>
        <dbReference type="EC" id="2.7.7.6"/>
    </reaction>
</comment>
<comment type="caution">
    <text evidence="6">The sequence shown here is derived from an EMBL/GenBank/DDBJ whole genome shotgun (WGS) entry which is preliminary data.</text>
</comment>
<dbReference type="NCBIfam" id="NF010188">
    <property type="entry name" value="PRK13667.1"/>
    <property type="match status" value="1"/>
</dbReference>
<dbReference type="InterPro" id="IPR009907">
    <property type="entry name" value="RpoY"/>
</dbReference>
<dbReference type="GO" id="GO:0000428">
    <property type="term" value="C:DNA-directed RNA polymerase complex"/>
    <property type="evidence" value="ECO:0007669"/>
    <property type="project" value="UniProtKB-KW"/>
</dbReference>
<dbReference type="Pfam" id="PF07288">
    <property type="entry name" value="RpoY"/>
    <property type="match status" value="1"/>
</dbReference>
<comment type="subunit">
    <text evidence="5">RNAP is composed of a core of 2 alpha, a beta and a beta' subunit. The core is associated with a delta subunit, and at least one of epsilon or omega. When a sigma factor is associated with the core the holoenzyme is formed, which can initiate transcription.</text>
</comment>
<dbReference type="RefSeq" id="WP_033672254.1">
    <property type="nucleotide sequence ID" value="NZ_JOTM01000001.1"/>
</dbReference>